<keyword evidence="11" id="KW-1185">Reference proteome</keyword>
<keyword evidence="5 7" id="KW-1133">Transmembrane helix</keyword>
<dbReference type="SUPFAM" id="SSF56024">
    <property type="entry name" value="Phospholipase D/nuclease"/>
    <property type="match status" value="2"/>
</dbReference>
<feature type="active site" evidence="7">
    <location>
        <position position="226"/>
    </location>
</feature>
<feature type="domain" description="PLD phosphodiesterase" evidence="9">
    <location>
        <begin position="214"/>
        <end position="241"/>
    </location>
</feature>
<evidence type="ECO:0000256" key="1">
    <source>
        <dbReference type="ARBA" id="ARBA00022475"/>
    </source>
</evidence>
<dbReference type="HAMAP" id="MF_01916">
    <property type="entry name" value="Cardiolipin_synth_Cls"/>
    <property type="match status" value="1"/>
</dbReference>
<dbReference type="CDD" id="cd09110">
    <property type="entry name" value="PLDc_CLS_1"/>
    <property type="match status" value="1"/>
</dbReference>
<evidence type="ECO:0000256" key="2">
    <source>
        <dbReference type="ARBA" id="ARBA00022679"/>
    </source>
</evidence>
<dbReference type="Gene3D" id="3.30.870.10">
    <property type="entry name" value="Endonuclease Chain A"/>
    <property type="match status" value="2"/>
</dbReference>
<dbReference type="EMBL" id="JAIUJR010000008">
    <property type="protein sequence ID" value="MCA0133312.1"/>
    <property type="molecule type" value="Genomic_DNA"/>
</dbReference>
<evidence type="ECO:0000256" key="5">
    <source>
        <dbReference type="ARBA" id="ARBA00022989"/>
    </source>
</evidence>
<keyword evidence="7" id="KW-1208">Phospholipid metabolism</keyword>
<dbReference type="Pfam" id="PF13091">
    <property type="entry name" value="PLDc_2"/>
    <property type="match status" value="2"/>
</dbReference>
<feature type="active site" evidence="7">
    <location>
        <position position="399"/>
    </location>
</feature>
<keyword evidence="4" id="KW-0677">Repeat</keyword>
<keyword evidence="6 7" id="KW-0472">Membrane</keyword>
<evidence type="ECO:0000313" key="10">
    <source>
        <dbReference type="EMBL" id="MCA0133312.1"/>
    </source>
</evidence>
<dbReference type="Proteomes" id="UP001198901">
    <property type="component" value="Unassembled WGS sequence"/>
</dbReference>
<evidence type="ECO:0000256" key="8">
    <source>
        <dbReference type="NCBIfam" id="TIGR04265"/>
    </source>
</evidence>
<organism evidence="10 11">
    <name type="scientific">Winogradskyella alexanderae</name>
    <dbReference type="NCBI Taxonomy" id="2877123"/>
    <lineage>
        <taxon>Bacteria</taxon>
        <taxon>Pseudomonadati</taxon>
        <taxon>Bacteroidota</taxon>
        <taxon>Flavobacteriia</taxon>
        <taxon>Flavobacteriales</taxon>
        <taxon>Flavobacteriaceae</taxon>
        <taxon>Winogradskyella</taxon>
    </lineage>
</organism>
<dbReference type="SMART" id="SM00155">
    <property type="entry name" value="PLDc"/>
    <property type="match status" value="2"/>
</dbReference>
<sequence>MEFSNVILIIYVIILIIICLRIILNTTTPSKGLAYLLLIFSLPIVGIIFYLSVGLNYRKRKLYQKKIDIDSKALPQLKEKSLYYTESLLRRHKAKLAIFYPLAQFLSNKHIISDNNDVKLLFNGEKTFPEILKSLKLAKHHIHFEYYIYENDIIGNEIAQILISKAREGVEVRFIYDDFGSKNIRSNIVKKLQKNGVEAYAFNKINFVQLANRLNYRNHRKIIVIDGVIGYVGGINISDKYINPTKTNVYWRDTHLKIQGNAVFNLQYTFLTDWNFCSKQNLGFSSDFFPIDEMKLKKGEELVQIVSSGPDTDHPNIMYSLIQSILLAKKEILITTPYLIPNNSFLNALKIAALSNVSIKIIVPKVSDSIIVGVTTTSFFEELLEVGIKIYRYNKGFVHAKTMVCDELVSHVGTANLDNRSFELNFEINAIVFNEKTAKSLKIQFEKDLKDSKEVYLNNWKKRPFFRLLIEKILHLFSSLM</sequence>
<keyword evidence="7" id="KW-0443">Lipid metabolism</keyword>
<comment type="catalytic activity">
    <reaction evidence="7">
        <text>2 a 1,2-diacyl-sn-glycero-3-phospho-(1'-sn-glycerol) = a cardiolipin + glycerol</text>
        <dbReference type="Rhea" id="RHEA:31451"/>
        <dbReference type="ChEBI" id="CHEBI:17754"/>
        <dbReference type="ChEBI" id="CHEBI:62237"/>
        <dbReference type="ChEBI" id="CHEBI:64716"/>
    </reaction>
</comment>
<feature type="transmembrane region" description="Helical" evidence="7">
    <location>
        <begin position="6"/>
        <end position="24"/>
    </location>
</feature>
<feature type="domain" description="PLD phosphodiesterase" evidence="9">
    <location>
        <begin position="394"/>
        <end position="421"/>
    </location>
</feature>
<comment type="subcellular location">
    <subcellularLocation>
        <location evidence="7">Cell membrane</location>
        <topology evidence="7">Multi-pass membrane protein</topology>
    </subcellularLocation>
</comment>
<keyword evidence="2 7" id="KW-0808">Transferase</keyword>
<keyword evidence="3 7" id="KW-0812">Transmembrane</keyword>
<reference evidence="11" key="1">
    <citation type="submission" date="2023-07" db="EMBL/GenBank/DDBJ databases">
        <authorList>
            <person name="Yue Y."/>
        </authorList>
    </citation>
    <scope>NUCLEOTIDE SEQUENCE [LARGE SCALE GENOMIC DNA]</scope>
    <source>
        <strain evidence="11">D23</strain>
    </source>
</reference>
<dbReference type="PANTHER" id="PTHR21248:SF22">
    <property type="entry name" value="PHOSPHOLIPASE D"/>
    <property type="match status" value="1"/>
</dbReference>
<evidence type="ECO:0000256" key="4">
    <source>
        <dbReference type="ARBA" id="ARBA00022737"/>
    </source>
</evidence>
<dbReference type="InterPro" id="IPR025202">
    <property type="entry name" value="PLD-like_dom"/>
</dbReference>
<accession>A0ABS7XWN6</accession>
<dbReference type="InterPro" id="IPR001736">
    <property type="entry name" value="PLipase_D/transphosphatidylase"/>
</dbReference>
<dbReference type="EC" id="2.7.8.-" evidence="7 8"/>
<feature type="active site" evidence="7">
    <location>
        <position position="221"/>
    </location>
</feature>
<evidence type="ECO:0000259" key="9">
    <source>
        <dbReference type="PROSITE" id="PS50035"/>
    </source>
</evidence>
<keyword evidence="7" id="KW-0444">Lipid biosynthesis</keyword>
<evidence type="ECO:0000313" key="11">
    <source>
        <dbReference type="Proteomes" id="UP001198901"/>
    </source>
</evidence>
<evidence type="ECO:0000256" key="3">
    <source>
        <dbReference type="ARBA" id="ARBA00022692"/>
    </source>
</evidence>
<evidence type="ECO:0000256" key="6">
    <source>
        <dbReference type="ARBA" id="ARBA00023136"/>
    </source>
</evidence>
<dbReference type="InterPro" id="IPR022924">
    <property type="entry name" value="Cardiolipin_synthase"/>
</dbReference>
<feature type="transmembrane region" description="Helical" evidence="7">
    <location>
        <begin position="33"/>
        <end position="53"/>
    </location>
</feature>
<gene>
    <name evidence="10" type="primary">cls</name>
    <name evidence="10" type="ORF">LBU54_12010</name>
</gene>
<comment type="caution">
    <text evidence="10">The sequence shown here is derived from an EMBL/GenBank/DDBJ whole genome shotgun (WGS) entry which is preliminary data.</text>
</comment>
<name>A0ABS7XWN6_9FLAO</name>
<dbReference type="InterPro" id="IPR030874">
    <property type="entry name" value="Cardiolipin_synth_Firmi"/>
</dbReference>
<feature type="active site" evidence="7">
    <location>
        <position position="401"/>
    </location>
</feature>
<keyword evidence="7" id="KW-0594">Phospholipid biosynthesis</keyword>
<dbReference type="NCBIfam" id="TIGR04265">
    <property type="entry name" value="bac_cardiolipin"/>
    <property type="match status" value="1"/>
</dbReference>
<comment type="function">
    <text evidence="7">Catalyzes the reversible phosphatidyl group transfer from one phosphatidylglycerol molecule to another to form cardiolipin (CL) (diphosphatidylglycerol) and glycerol.</text>
</comment>
<dbReference type="CDD" id="cd09112">
    <property type="entry name" value="PLDc_CLS_2"/>
    <property type="match status" value="1"/>
</dbReference>
<keyword evidence="1 7" id="KW-1003">Cell membrane</keyword>
<proteinExistence type="inferred from homology"/>
<dbReference type="RefSeq" id="WP_224530001.1">
    <property type="nucleotide sequence ID" value="NZ_JAIUJR010000008.1"/>
</dbReference>
<feature type="active site" evidence="7">
    <location>
        <position position="219"/>
    </location>
</feature>
<feature type="active site" evidence="7">
    <location>
        <position position="406"/>
    </location>
</feature>
<protein>
    <recommendedName>
        <fullName evidence="7 8">Cardiolipin synthase</fullName>
        <shortName evidence="7">CL synthase</shortName>
        <ecNumber evidence="7 8">2.7.8.-</ecNumber>
    </recommendedName>
</protein>
<dbReference type="PANTHER" id="PTHR21248">
    <property type="entry name" value="CARDIOLIPIN SYNTHASE"/>
    <property type="match status" value="1"/>
</dbReference>
<comment type="similarity">
    <text evidence="7">Belongs to the phospholipase D family. Cardiolipin synthase subfamily.</text>
</comment>
<evidence type="ECO:0000256" key="7">
    <source>
        <dbReference type="HAMAP-Rule" id="MF_01916"/>
    </source>
</evidence>
<dbReference type="PROSITE" id="PS50035">
    <property type="entry name" value="PLD"/>
    <property type="match status" value="2"/>
</dbReference>